<dbReference type="PANTHER" id="PTHR10887">
    <property type="entry name" value="DNA2/NAM7 HELICASE FAMILY"/>
    <property type="match status" value="1"/>
</dbReference>
<feature type="coiled-coil region" evidence="1">
    <location>
        <begin position="82"/>
        <end position="109"/>
    </location>
</feature>
<dbReference type="EMBL" id="BAABAT010000040">
    <property type="protein sequence ID" value="GAA4260410.1"/>
    <property type="molecule type" value="Genomic_DNA"/>
</dbReference>
<feature type="region of interest" description="Disordered" evidence="2">
    <location>
        <begin position="245"/>
        <end position="264"/>
    </location>
</feature>
<dbReference type="SUPFAM" id="SSF52540">
    <property type="entry name" value="P-loop containing nucleoside triphosphate hydrolases"/>
    <property type="match status" value="1"/>
</dbReference>
<reference evidence="5" key="1">
    <citation type="journal article" date="2019" name="Int. J. Syst. Evol. Microbiol.">
        <title>The Global Catalogue of Microorganisms (GCM) 10K type strain sequencing project: providing services to taxonomists for standard genome sequencing and annotation.</title>
        <authorList>
            <consortium name="The Broad Institute Genomics Platform"/>
            <consortium name="The Broad Institute Genome Sequencing Center for Infectious Disease"/>
            <person name="Wu L."/>
            <person name="Ma J."/>
        </authorList>
    </citation>
    <scope>NUCLEOTIDE SEQUENCE [LARGE SCALE GENOMIC DNA]</scope>
    <source>
        <strain evidence="5">JCM 17441</strain>
    </source>
</reference>
<gene>
    <name evidence="4" type="ORF">GCM10022255_088960</name>
</gene>
<evidence type="ECO:0000256" key="2">
    <source>
        <dbReference type="SAM" id="MobiDB-lite"/>
    </source>
</evidence>
<evidence type="ECO:0000313" key="4">
    <source>
        <dbReference type="EMBL" id="GAA4260410.1"/>
    </source>
</evidence>
<feature type="domain" description="DNA2/NAM7 helicase helicase" evidence="3">
    <location>
        <begin position="1"/>
        <end position="172"/>
    </location>
</feature>
<accession>A0ABP8DNH8</accession>
<comment type="caution">
    <text evidence="4">The sequence shown here is derived from an EMBL/GenBank/DDBJ whole genome shotgun (WGS) entry which is preliminary data.</text>
</comment>
<dbReference type="InterPro" id="IPR014710">
    <property type="entry name" value="RmlC-like_jellyroll"/>
</dbReference>
<dbReference type="Gene3D" id="2.60.120.10">
    <property type="entry name" value="Jelly Rolls"/>
    <property type="match status" value="1"/>
</dbReference>
<dbReference type="Gene3D" id="3.40.50.300">
    <property type="entry name" value="P-loop containing nucleotide triphosphate hydrolases"/>
    <property type="match status" value="1"/>
</dbReference>
<dbReference type="PANTHER" id="PTHR10887:SF495">
    <property type="entry name" value="HELICASE SENATAXIN ISOFORM X1-RELATED"/>
    <property type="match status" value="1"/>
</dbReference>
<keyword evidence="1" id="KW-0175">Coiled coil</keyword>
<organism evidence="4 5">
    <name type="scientific">Dactylosporangium darangshiense</name>
    <dbReference type="NCBI Taxonomy" id="579108"/>
    <lineage>
        <taxon>Bacteria</taxon>
        <taxon>Bacillati</taxon>
        <taxon>Actinomycetota</taxon>
        <taxon>Actinomycetes</taxon>
        <taxon>Micromonosporales</taxon>
        <taxon>Micromonosporaceae</taxon>
        <taxon>Dactylosporangium</taxon>
    </lineage>
</organism>
<dbReference type="InterPro" id="IPR045055">
    <property type="entry name" value="DNA2/NAM7-like"/>
</dbReference>
<dbReference type="InterPro" id="IPR041677">
    <property type="entry name" value="DNA2/NAM7_AAA_11"/>
</dbReference>
<proteinExistence type="predicted"/>
<protein>
    <recommendedName>
        <fullName evidence="3">DNA2/NAM7 helicase helicase domain-containing protein</fullName>
    </recommendedName>
</protein>
<name>A0ABP8DNH8_9ACTN</name>
<keyword evidence="5" id="KW-1185">Reference proteome</keyword>
<sequence length="486" mass="53201">MWGPPGTGKTRVLSEAINALAQAGKRVLLVSSTNIAVDNALAGVLRHRGHAPGDLVRVGTPHWAEIASNLQVSLAHLVRGRLAEVDHRREELNRQLVTLREDGDRLAAEEEALAGFNPQADTRARALIAATDRIPQLAEQVHTAAEQRDARRQTLRQSEAGLSEAQTALTQTADSRTALAGIAGLQRQVADAQQAADRVAVDALTARDEANRLEGVLRELHAGSRLARWRNRVHAEPPLRTLRTQHRRPTRTPRRRGVHRTRHRHLRTARHTLVNAPSDRQMQQHQRTHPHRHPDSVMVTLNSFQRRVCSGGWHADIELPAARARWVGAQEHAGENIGTSETRAVFIELKEPSPIPGAGGHQRRRRWSAPRDQRSVQLLPGRRRIALQKGFGTVGGLKAGITVAGAAATAYSAYCGMRIGRAAEQAAARGDRIEVQDATVPTADTPPEIAKWQGRQRMTQVAVPVLAGANIICGSYLAQSYVPGPR</sequence>
<dbReference type="InterPro" id="IPR027417">
    <property type="entry name" value="P-loop_NTPase"/>
</dbReference>
<evidence type="ECO:0000256" key="1">
    <source>
        <dbReference type="SAM" id="Coils"/>
    </source>
</evidence>
<evidence type="ECO:0000259" key="3">
    <source>
        <dbReference type="Pfam" id="PF13086"/>
    </source>
</evidence>
<evidence type="ECO:0000313" key="5">
    <source>
        <dbReference type="Proteomes" id="UP001500620"/>
    </source>
</evidence>
<feature type="region of interest" description="Disordered" evidence="2">
    <location>
        <begin position="351"/>
        <end position="374"/>
    </location>
</feature>
<dbReference type="Pfam" id="PF13086">
    <property type="entry name" value="AAA_11"/>
    <property type="match status" value="1"/>
</dbReference>
<dbReference type="Proteomes" id="UP001500620">
    <property type="component" value="Unassembled WGS sequence"/>
</dbReference>